<evidence type="ECO:0000256" key="6">
    <source>
        <dbReference type="ARBA" id="ARBA00023228"/>
    </source>
</evidence>
<proteinExistence type="inferred from homology"/>
<evidence type="ECO:0000256" key="5">
    <source>
        <dbReference type="ARBA" id="ARBA00022729"/>
    </source>
</evidence>
<feature type="domain" description="GH18" evidence="9">
    <location>
        <begin position="78"/>
        <end position="390"/>
    </location>
</feature>
<dbReference type="InterPro" id="IPR011583">
    <property type="entry name" value="Chitinase_II/V-like_cat"/>
</dbReference>
<dbReference type="GO" id="GO:0008061">
    <property type="term" value="F:chitin binding"/>
    <property type="evidence" value="ECO:0007669"/>
    <property type="project" value="InterPro"/>
</dbReference>
<dbReference type="GO" id="GO:0070492">
    <property type="term" value="F:oligosaccharide binding"/>
    <property type="evidence" value="ECO:0007669"/>
    <property type="project" value="TreeGrafter"/>
</dbReference>
<feature type="chain" id="PRO_5044023925" description="Chitinase domain-containing protein 1" evidence="8">
    <location>
        <begin position="21"/>
        <end position="390"/>
    </location>
</feature>
<evidence type="ECO:0000256" key="8">
    <source>
        <dbReference type="SAM" id="SignalP"/>
    </source>
</evidence>
<sequence length="390" mass="44375">MVPKLVCLLVFHICSYNSIGVVSSSDSNNKNKNNKAPAGPQNYTVFDKSLVAEEILAEDVLKNYQAFFRETDEYRFDGLVLGYVTPWNNHGYDIAKIFGNKFTHISPVWLQIVRKGTKKYEVRGTHDVDKGWVAAVRNAGRERKLKIVPRILFESWTGNDYSKLLSSQQEMDALVNAFVEAAKEFGFDGYVLEIWSQIATAIPFDPLVGLIRDIADGLSTESLETILVIPPKRGKENLFNDKHFDALYDFVTAFSLMTYDFSNPYMPGANAPLPWVRDCVTSLTSDVDKRKKILTGLNFYGNDYVTNGGGPILAHDYISRLKLLKKGKLKYDAQAAEHFFEYKDKDKKKHTVFYPTLYSINKRLELTKDLNTGISIWELGQGLDYFYDLL</sequence>
<comment type="similarity">
    <text evidence="3">Belongs to the glycosyl hydrolase 18 family.</text>
</comment>
<dbReference type="InterPro" id="IPR017853">
    <property type="entry name" value="GH"/>
</dbReference>
<accession>A0AAV8WA69</accession>
<feature type="signal peptide" evidence="8">
    <location>
        <begin position="1"/>
        <end position="20"/>
    </location>
</feature>
<keyword evidence="11" id="KW-1185">Reference proteome</keyword>
<dbReference type="GO" id="GO:0005975">
    <property type="term" value="P:carbohydrate metabolic process"/>
    <property type="evidence" value="ECO:0007669"/>
    <property type="project" value="InterPro"/>
</dbReference>
<evidence type="ECO:0000256" key="2">
    <source>
        <dbReference type="ARBA" id="ARBA00004613"/>
    </source>
</evidence>
<keyword evidence="6" id="KW-0458">Lysosome</keyword>
<comment type="caution">
    <text evidence="10">The sequence shown here is derived from an EMBL/GenBank/DDBJ whole genome shotgun (WGS) entry which is preliminary data.</text>
</comment>
<dbReference type="AlphaFoldDB" id="A0AAV8WA69"/>
<comment type="subcellular location">
    <subcellularLocation>
        <location evidence="1">Lysosome</location>
    </subcellularLocation>
    <subcellularLocation>
        <location evidence="2">Secreted</location>
    </subcellularLocation>
</comment>
<dbReference type="FunFam" id="3.20.20.80:FF:000028">
    <property type="entry name" value="Chitinase domain-containing protein 1"/>
    <property type="match status" value="1"/>
</dbReference>
<dbReference type="InterPro" id="IPR029070">
    <property type="entry name" value="Chitinase_insertion_sf"/>
</dbReference>
<evidence type="ECO:0000256" key="4">
    <source>
        <dbReference type="ARBA" id="ARBA00022525"/>
    </source>
</evidence>
<dbReference type="GO" id="GO:0005764">
    <property type="term" value="C:lysosome"/>
    <property type="evidence" value="ECO:0007669"/>
    <property type="project" value="UniProtKB-SubCell"/>
</dbReference>
<dbReference type="Gene3D" id="3.20.20.80">
    <property type="entry name" value="Glycosidases"/>
    <property type="match status" value="1"/>
</dbReference>
<evidence type="ECO:0000256" key="3">
    <source>
        <dbReference type="ARBA" id="ARBA00009336"/>
    </source>
</evidence>
<keyword evidence="4" id="KW-0964">Secreted</keyword>
<dbReference type="EMBL" id="JANEYG010000005">
    <property type="protein sequence ID" value="KAJ8923208.1"/>
    <property type="molecule type" value="Genomic_DNA"/>
</dbReference>
<dbReference type="InterPro" id="IPR001223">
    <property type="entry name" value="Glyco_hydro18_cat"/>
</dbReference>
<evidence type="ECO:0000313" key="11">
    <source>
        <dbReference type="Proteomes" id="UP001159042"/>
    </source>
</evidence>
<dbReference type="FunFam" id="3.10.50.10:FF:000002">
    <property type="entry name" value="Chitinase domain-containing protein 1"/>
    <property type="match status" value="1"/>
</dbReference>
<keyword evidence="5 8" id="KW-0732">Signal</keyword>
<dbReference type="CDD" id="cd02876">
    <property type="entry name" value="GH18_SI-CLP"/>
    <property type="match status" value="1"/>
</dbReference>
<evidence type="ECO:0000259" key="9">
    <source>
        <dbReference type="PROSITE" id="PS51910"/>
    </source>
</evidence>
<dbReference type="PANTHER" id="PTHR46066">
    <property type="entry name" value="CHITINASE DOMAIN-CONTAINING PROTEIN 1 FAMILY MEMBER"/>
    <property type="match status" value="1"/>
</dbReference>
<dbReference type="SUPFAM" id="SSF51445">
    <property type="entry name" value="(Trans)glycosidases"/>
    <property type="match status" value="1"/>
</dbReference>
<dbReference type="PANTHER" id="PTHR46066:SF2">
    <property type="entry name" value="CHITINASE DOMAIN-CONTAINING PROTEIN 1"/>
    <property type="match status" value="1"/>
</dbReference>
<dbReference type="Gene3D" id="3.10.50.10">
    <property type="match status" value="1"/>
</dbReference>
<dbReference type="Pfam" id="PF00704">
    <property type="entry name" value="Glyco_hydro_18"/>
    <property type="match status" value="1"/>
</dbReference>
<dbReference type="Proteomes" id="UP001159042">
    <property type="component" value="Unassembled WGS sequence"/>
</dbReference>
<dbReference type="SMART" id="SM00636">
    <property type="entry name" value="Glyco_18"/>
    <property type="match status" value="1"/>
</dbReference>
<evidence type="ECO:0000313" key="10">
    <source>
        <dbReference type="EMBL" id="KAJ8923208.1"/>
    </source>
</evidence>
<gene>
    <name evidence="10" type="ORF">NQ315_001763</name>
</gene>
<protein>
    <recommendedName>
        <fullName evidence="7">Chitinase domain-containing protein 1</fullName>
    </recommendedName>
</protein>
<dbReference type="PROSITE" id="PS51910">
    <property type="entry name" value="GH18_2"/>
    <property type="match status" value="1"/>
</dbReference>
<organism evidence="10 11">
    <name type="scientific">Exocentrus adspersus</name>
    <dbReference type="NCBI Taxonomy" id="1586481"/>
    <lineage>
        <taxon>Eukaryota</taxon>
        <taxon>Metazoa</taxon>
        <taxon>Ecdysozoa</taxon>
        <taxon>Arthropoda</taxon>
        <taxon>Hexapoda</taxon>
        <taxon>Insecta</taxon>
        <taxon>Pterygota</taxon>
        <taxon>Neoptera</taxon>
        <taxon>Endopterygota</taxon>
        <taxon>Coleoptera</taxon>
        <taxon>Polyphaga</taxon>
        <taxon>Cucujiformia</taxon>
        <taxon>Chrysomeloidea</taxon>
        <taxon>Cerambycidae</taxon>
        <taxon>Lamiinae</taxon>
        <taxon>Acanthocinini</taxon>
        <taxon>Exocentrus</taxon>
    </lineage>
</organism>
<reference evidence="10 11" key="1">
    <citation type="journal article" date="2023" name="Insect Mol. Biol.">
        <title>Genome sequencing provides insights into the evolution of gene families encoding plant cell wall-degrading enzymes in longhorned beetles.</title>
        <authorList>
            <person name="Shin N.R."/>
            <person name="Okamura Y."/>
            <person name="Kirsch R."/>
            <person name="Pauchet Y."/>
        </authorList>
    </citation>
    <scope>NUCLEOTIDE SEQUENCE [LARGE SCALE GENOMIC DNA]</scope>
    <source>
        <strain evidence="10">EAD_L_NR</strain>
    </source>
</reference>
<dbReference type="GO" id="GO:0012505">
    <property type="term" value="C:endomembrane system"/>
    <property type="evidence" value="ECO:0007669"/>
    <property type="project" value="TreeGrafter"/>
</dbReference>
<name>A0AAV8WA69_9CUCU</name>
<dbReference type="GO" id="GO:0005576">
    <property type="term" value="C:extracellular region"/>
    <property type="evidence" value="ECO:0007669"/>
    <property type="project" value="UniProtKB-SubCell"/>
</dbReference>
<evidence type="ECO:0000256" key="7">
    <source>
        <dbReference type="ARBA" id="ARBA00040976"/>
    </source>
</evidence>
<evidence type="ECO:0000256" key="1">
    <source>
        <dbReference type="ARBA" id="ARBA00004371"/>
    </source>
</evidence>